<dbReference type="Proteomes" id="UP000515860">
    <property type="component" value="Chromosome"/>
</dbReference>
<evidence type="ECO:0000256" key="1">
    <source>
        <dbReference type="SAM" id="Phobius"/>
    </source>
</evidence>
<protein>
    <submittedName>
        <fullName evidence="2">Arsenic efflux protein</fullName>
    </submittedName>
</protein>
<dbReference type="AlphaFoldDB" id="A0A7G9GGE8"/>
<name>A0A7G9GGE8_9FIRM</name>
<keyword evidence="3" id="KW-1185">Reference proteome</keyword>
<dbReference type="RefSeq" id="WP_118643772.1">
    <property type="nucleotide sequence ID" value="NZ_CP060635.1"/>
</dbReference>
<reference evidence="2 3" key="1">
    <citation type="submission" date="2020-08" db="EMBL/GenBank/DDBJ databases">
        <authorList>
            <person name="Liu C."/>
            <person name="Sun Q."/>
        </authorList>
    </citation>
    <scope>NUCLEOTIDE SEQUENCE [LARGE SCALE GENOMIC DNA]</scope>
    <source>
        <strain evidence="2 3">NSJ-29</strain>
    </source>
</reference>
<evidence type="ECO:0000313" key="3">
    <source>
        <dbReference type="Proteomes" id="UP000515860"/>
    </source>
</evidence>
<dbReference type="NCBIfam" id="NF037962">
    <property type="entry name" value="arsenic_eff"/>
    <property type="match status" value="1"/>
</dbReference>
<evidence type="ECO:0000313" key="2">
    <source>
        <dbReference type="EMBL" id="QNM09880.1"/>
    </source>
</evidence>
<feature type="transmembrane region" description="Helical" evidence="1">
    <location>
        <begin position="168"/>
        <end position="187"/>
    </location>
</feature>
<dbReference type="InterPro" id="IPR021552">
    <property type="entry name" value="ArsP_2"/>
</dbReference>
<keyword evidence="1" id="KW-0812">Transmembrane</keyword>
<dbReference type="KEGG" id="whj:H9Q79_06260"/>
<feature type="transmembrane region" description="Helical" evidence="1">
    <location>
        <begin position="228"/>
        <end position="251"/>
    </location>
</feature>
<gene>
    <name evidence="2" type="ORF">H9Q79_06260</name>
</gene>
<feature type="transmembrane region" description="Helical" evidence="1">
    <location>
        <begin position="110"/>
        <end position="129"/>
    </location>
</feature>
<sequence>MLVDVVLDTLKDTAKLLPFLFLTYLVMEYLEHKTGEKSARMMGKAGRFGPLFGAAAGVVPQCGFSAAASSLFSGGVITVGTLLAIFLSTSDEMLPIFLSEAVRIPTILKILLTKAAIGAVTGLLIDFLFRSLKAGRGKEKDIHDLCTHEHCHCEDGILKSALNHTLRIAVFIFLVSFGIGLMIESAGEAAISGFLSNQPVLGVFLAGVIGLIPNCASSVVITELYLQGLLGAGQMMSGLLVGAGVGILVLFRTNQNLRENLKITGILYGAGVLWGLLIEVTGVVF</sequence>
<dbReference type="EMBL" id="CP060635">
    <property type="protein sequence ID" value="QNM09880.1"/>
    <property type="molecule type" value="Genomic_DNA"/>
</dbReference>
<organism evidence="2 3">
    <name type="scientific">Wansuia hejianensis</name>
    <dbReference type="NCBI Taxonomy" id="2763667"/>
    <lineage>
        <taxon>Bacteria</taxon>
        <taxon>Bacillati</taxon>
        <taxon>Bacillota</taxon>
        <taxon>Clostridia</taxon>
        <taxon>Lachnospirales</taxon>
        <taxon>Lachnospiraceae</taxon>
        <taxon>Wansuia</taxon>
    </lineage>
</organism>
<feature type="transmembrane region" description="Helical" evidence="1">
    <location>
        <begin position="199"/>
        <end position="222"/>
    </location>
</feature>
<accession>A0A7G9GGE8</accession>
<proteinExistence type="predicted"/>
<feature type="transmembrane region" description="Helical" evidence="1">
    <location>
        <begin position="263"/>
        <end position="284"/>
    </location>
</feature>
<keyword evidence="1" id="KW-0472">Membrane</keyword>
<keyword evidence="1" id="KW-1133">Transmembrane helix</keyword>